<dbReference type="InterPro" id="IPR036909">
    <property type="entry name" value="Cyt_c-like_dom_sf"/>
</dbReference>
<evidence type="ECO:0000256" key="5">
    <source>
        <dbReference type="ARBA" id="ARBA00022729"/>
    </source>
</evidence>
<comment type="similarity">
    <text evidence="2">Belongs to the bacterial PQQ dehydrogenase family.</text>
</comment>
<dbReference type="PANTHER" id="PTHR32303">
    <property type="entry name" value="QUINOPROTEIN ALCOHOL DEHYDROGENASE (CYTOCHROME C)"/>
    <property type="match status" value="1"/>
</dbReference>
<dbReference type="InterPro" id="IPR018391">
    <property type="entry name" value="PQQ_b-propeller_rpt"/>
</dbReference>
<evidence type="ECO:0000256" key="3">
    <source>
        <dbReference type="ARBA" id="ARBA00022617"/>
    </source>
</evidence>
<accession>A0A4T3EZM1</accession>
<dbReference type="PROSITE" id="PS51007">
    <property type="entry name" value="CYTC"/>
    <property type="match status" value="1"/>
</dbReference>
<dbReference type="GO" id="GO:0046872">
    <property type="term" value="F:metal ion binding"/>
    <property type="evidence" value="ECO:0007669"/>
    <property type="project" value="UniProtKB-KW"/>
</dbReference>
<dbReference type="Gene3D" id="2.140.10.10">
    <property type="entry name" value="Quinoprotein alcohol dehydrogenase-like superfamily"/>
    <property type="match status" value="1"/>
</dbReference>
<evidence type="ECO:0000256" key="7">
    <source>
        <dbReference type="ARBA" id="ARBA00023004"/>
    </source>
</evidence>
<organism evidence="11 12">
    <name type="scientific">Alteraurantiacibacter aquimixticola</name>
    <dbReference type="NCBI Taxonomy" id="2489173"/>
    <lineage>
        <taxon>Bacteria</taxon>
        <taxon>Pseudomonadati</taxon>
        <taxon>Pseudomonadota</taxon>
        <taxon>Alphaproteobacteria</taxon>
        <taxon>Sphingomonadales</taxon>
        <taxon>Erythrobacteraceae</taxon>
        <taxon>Alteraurantiacibacter</taxon>
    </lineage>
</organism>
<evidence type="ECO:0000256" key="8">
    <source>
        <dbReference type="PROSITE-ProRule" id="PRU00433"/>
    </source>
</evidence>
<evidence type="ECO:0000256" key="2">
    <source>
        <dbReference type="ARBA" id="ARBA00008156"/>
    </source>
</evidence>
<dbReference type="AlphaFoldDB" id="A0A4T3EZM1"/>
<dbReference type="Pfam" id="PF13442">
    <property type="entry name" value="Cytochrome_CBB3"/>
    <property type="match status" value="1"/>
</dbReference>
<keyword evidence="5 9" id="KW-0732">Signal</keyword>
<proteinExistence type="inferred from homology"/>
<sequence length="737" mass="79311">MSSGWRTEPMRMMSKLALGGALASLALAQASGQSIQGSSGSFTPVTDTEVQNPDPADWLSWRRTLDSWGYSPLDQITRENVADLRMVWVRPLPPGHQEGTPLVHDGVMYFPGPADVIEAIDAKSGQLIWQYRRQLPEDIGDYLPVYDTNRNIAIYGNLIIAASADDYIYALDARTGEVAWETKILDYRHGAKQSSGPIIAEGLAITGRSCEPEGGPEACVITAHNALTGEEVWRTPTIAQGSDPNDATWGDVPLEDRQQVGAWMIASYDPELRLVYMGTSVTAPAPKIALAGPEHTYLYHNSTLALDVETGAIRWHYQHMVDNWDIDHPFPRMLVDTAQAPDPAEVSWINPDIEPGRTYKVLTGVPGKTGVIYTLDRETGEFLWARPTIEQNLVGDIDGATGRVTLNPETVPTEYGKALYICPSPAGGTNYPAGAFSPLTGIMYLTSTNTCSEVTALDPATNPGVYAMSNRQHIAPGAEDNVGVIHAVSAENGRTAWEWSTRAGMQSLMTTGGGLLFAGDAGGYFRAMDQLSGEILWQVNLGSSVTGYPATFMVDGQQYVAASTGRWLNDTFTPELTHGAQNTLFVFALPQAGIGHAGPYRAPVNPAGRAIAVDPAQNNGQGASFSRKVGDGVYSAAQARAGEALYRQRCAACHGTDFQPAPGSPTLRGGAFLTNWRGRSVGDLFAYTRDNMPVGQGGSLSDAQYLSLVAYMLEINGYPHGEELDPDEAMLAAIGFE</sequence>
<dbReference type="Pfam" id="PF01011">
    <property type="entry name" value="PQQ"/>
    <property type="match status" value="2"/>
</dbReference>
<dbReference type="SUPFAM" id="SSF50998">
    <property type="entry name" value="Quinoprotein alcohol dehydrogenase-like"/>
    <property type="match status" value="1"/>
</dbReference>
<dbReference type="EMBL" id="SSHH01000003">
    <property type="protein sequence ID" value="TIX49594.1"/>
    <property type="molecule type" value="Genomic_DNA"/>
</dbReference>
<keyword evidence="4 8" id="KW-0479">Metal-binding</keyword>
<keyword evidence="3 8" id="KW-0349">Heme</keyword>
<feature type="chain" id="PRO_5020862468" evidence="9">
    <location>
        <begin position="29"/>
        <end position="737"/>
    </location>
</feature>
<dbReference type="SUPFAM" id="SSF46626">
    <property type="entry name" value="Cytochrome c"/>
    <property type="match status" value="1"/>
</dbReference>
<dbReference type="InterPro" id="IPR009056">
    <property type="entry name" value="Cyt_c-like_dom"/>
</dbReference>
<dbReference type="InterPro" id="IPR002372">
    <property type="entry name" value="PQQ_rpt_dom"/>
</dbReference>
<comment type="cofactor">
    <cofactor evidence="1">
        <name>pyrroloquinoline quinone</name>
        <dbReference type="ChEBI" id="CHEBI:58442"/>
    </cofactor>
</comment>
<evidence type="ECO:0000313" key="11">
    <source>
        <dbReference type="EMBL" id="TIX49594.1"/>
    </source>
</evidence>
<dbReference type="OrthoDB" id="9794322at2"/>
<dbReference type="Gene3D" id="1.10.760.10">
    <property type="entry name" value="Cytochrome c-like domain"/>
    <property type="match status" value="1"/>
</dbReference>
<evidence type="ECO:0000259" key="10">
    <source>
        <dbReference type="PROSITE" id="PS51007"/>
    </source>
</evidence>
<evidence type="ECO:0000256" key="6">
    <source>
        <dbReference type="ARBA" id="ARBA00023002"/>
    </source>
</evidence>
<evidence type="ECO:0000256" key="9">
    <source>
        <dbReference type="SAM" id="SignalP"/>
    </source>
</evidence>
<dbReference type="InterPro" id="IPR011047">
    <property type="entry name" value="Quinoprotein_ADH-like_sf"/>
</dbReference>
<dbReference type="GO" id="GO:0009055">
    <property type="term" value="F:electron transfer activity"/>
    <property type="evidence" value="ECO:0007669"/>
    <property type="project" value="InterPro"/>
</dbReference>
<dbReference type="Proteomes" id="UP000309389">
    <property type="component" value="Unassembled WGS sequence"/>
</dbReference>
<feature type="domain" description="Cytochrome c" evidence="10">
    <location>
        <begin position="637"/>
        <end position="716"/>
    </location>
</feature>
<protein>
    <submittedName>
        <fullName evidence="11">Pyrrolo-quinoline quinone</fullName>
    </submittedName>
</protein>
<evidence type="ECO:0000313" key="12">
    <source>
        <dbReference type="Proteomes" id="UP000309389"/>
    </source>
</evidence>
<name>A0A4T3EZM1_9SPHN</name>
<dbReference type="GO" id="GO:0016491">
    <property type="term" value="F:oxidoreductase activity"/>
    <property type="evidence" value="ECO:0007669"/>
    <property type="project" value="UniProtKB-KW"/>
</dbReference>
<dbReference type="GO" id="GO:0020037">
    <property type="term" value="F:heme binding"/>
    <property type="evidence" value="ECO:0007669"/>
    <property type="project" value="InterPro"/>
</dbReference>
<evidence type="ECO:0000256" key="4">
    <source>
        <dbReference type="ARBA" id="ARBA00022723"/>
    </source>
</evidence>
<keyword evidence="6" id="KW-0560">Oxidoreductase</keyword>
<keyword evidence="12" id="KW-1185">Reference proteome</keyword>
<comment type="caution">
    <text evidence="11">The sequence shown here is derived from an EMBL/GenBank/DDBJ whole genome shotgun (WGS) entry which is preliminary data.</text>
</comment>
<reference evidence="11 12" key="1">
    <citation type="submission" date="2019-04" db="EMBL/GenBank/DDBJ databases">
        <title>Altererythrobacter aquimixticola sp. nov., isolated from sediment of junction between the ocean and a freshwater spring.</title>
        <authorList>
            <person name="Yoon J.-H."/>
        </authorList>
    </citation>
    <scope>NUCLEOTIDE SEQUENCE [LARGE SCALE GENOMIC DNA]</scope>
    <source>
        <strain evidence="11 12">SSKS-13</strain>
    </source>
</reference>
<keyword evidence="7 8" id="KW-0408">Iron</keyword>
<feature type="signal peptide" evidence="9">
    <location>
        <begin position="1"/>
        <end position="28"/>
    </location>
</feature>
<dbReference type="SMART" id="SM00564">
    <property type="entry name" value="PQQ"/>
    <property type="match status" value="7"/>
</dbReference>
<evidence type="ECO:0000256" key="1">
    <source>
        <dbReference type="ARBA" id="ARBA00001931"/>
    </source>
</evidence>
<gene>
    <name evidence="11" type="ORF">E5222_12210</name>
</gene>